<accession>F4RBT9</accession>
<dbReference type="SUPFAM" id="SSF51556">
    <property type="entry name" value="Metallo-dependent hydrolases"/>
    <property type="match status" value="1"/>
</dbReference>
<dbReference type="Proteomes" id="UP000001072">
    <property type="component" value="Unassembled WGS sequence"/>
</dbReference>
<evidence type="ECO:0000256" key="1">
    <source>
        <dbReference type="ARBA" id="ARBA00004880"/>
    </source>
</evidence>
<keyword evidence="7" id="KW-0665">Pyrimidine biosynthesis</keyword>
<dbReference type="AlphaFoldDB" id="F4RBT9"/>
<dbReference type="PIRSF" id="PIRSF001237">
    <property type="entry name" value="DHOdimr"/>
    <property type="match status" value="1"/>
</dbReference>
<dbReference type="EC" id="3.5.2.3" evidence="3"/>
<dbReference type="InterPro" id="IPR032466">
    <property type="entry name" value="Metal_Hydrolase"/>
</dbReference>
<dbReference type="HOGENOM" id="CLU_041558_0_0_1"/>
<dbReference type="GO" id="GO:0006207">
    <property type="term" value="P:'de novo' pyrimidine nucleobase biosynthetic process"/>
    <property type="evidence" value="ECO:0007669"/>
    <property type="project" value="EnsemblFungi"/>
</dbReference>
<feature type="domain" description="Amidohydrolase-related" evidence="8">
    <location>
        <begin position="86"/>
        <end position="182"/>
    </location>
</feature>
<keyword evidence="4" id="KW-0479">Metal-binding</keyword>
<reference evidence="10" key="1">
    <citation type="journal article" date="2011" name="Proc. Natl. Acad. Sci. U.S.A.">
        <title>Obligate biotrophy features unraveled by the genomic analysis of rust fungi.</title>
        <authorList>
            <person name="Duplessis S."/>
            <person name="Cuomo C.A."/>
            <person name="Lin Y.-C."/>
            <person name="Aerts A."/>
            <person name="Tisserant E."/>
            <person name="Veneault-Fourrey C."/>
            <person name="Joly D.L."/>
            <person name="Hacquard S."/>
            <person name="Amselem J."/>
            <person name="Cantarel B.L."/>
            <person name="Chiu R."/>
            <person name="Coutinho P.M."/>
            <person name="Feau N."/>
            <person name="Field M."/>
            <person name="Frey P."/>
            <person name="Gelhaye E."/>
            <person name="Goldberg J."/>
            <person name="Grabherr M.G."/>
            <person name="Kodira C.D."/>
            <person name="Kohler A."/>
            <person name="Kuees U."/>
            <person name="Lindquist E.A."/>
            <person name="Lucas S.M."/>
            <person name="Mago R."/>
            <person name="Mauceli E."/>
            <person name="Morin E."/>
            <person name="Murat C."/>
            <person name="Pangilinan J.L."/>
            <person name="Park R."/>
            <person name="Pearson M."/>
            <person name="Quesneville H."/>
            <person name="Rouhier N."/>
            <person name="Sakthikumar S."/>
            <person name="Salamov A.A."/>
            <person name="Schmutz J."/>
            <person name="Selles B."/>
            <person name="Shapiro H."/>
            <person name="Tanguay P."/>
            <person name="Tuskan G.A."/>
            <person name="Henrissat B."/>
            <person name="Van de Peer Y."/>
            <person name="Rouze P."/>
            <person name="Ellis J.G."/>
            <person name="Dodds P.N."/>
            <person name="Schein J.E."/>
            <person name="Zhong S."/>
            <person name="Hamelin R.C."/>
            <person name="Grigoriev I.V."/>
            <person name="Szabo L.J."/>
            <person name="Martin F."/>
        </authorList>
    </citation>
    <scope>NUCLEOTIDE SEQUENCE [LARGE SCALE GENOMIC DNA]</scope>
    <source>
        <strain evidence="10">98AG31 / pathotype 3-4-7</strain>
    </source>
</reference>
<dbReference type="PROSITE" id="PS00483">
    <property type="entry name" value="DIHYDROOROTASE_2"/>
    <property type="match status" value="1"/>
</dbReference>
<gene>
    <name evidence="9" type="ORF">MELLADRAFT_33928</name>
</gene>
<dbReference type="eggNOG" id="KOG2902">
    <property type="taxonomic scope" value="Eukaryota"/>
</dbReference>
<evidence type="ECO:0000256" key="7">
    <source>
        <dbReference type="ARBA" id="ARBA00022975"/>
    </source>
</evidence>
<evidence type="ECO:0000259" key="8">
    <source>
        <dbReference type="Pfam" id="PF04909"/>
    </source>
</evidence>
<dbReference type="KEGG" id="mlr:MELLADRAFT_33928"/>
<dbReference type="RefSeq" id="XP_007406464.1">
    <property type="nucleotide sequence ID" value="XM_007406402.1"/>
</dbReference>
<dbReference type="GO" id="GO:0044205">
    <property type="term" value="P:'de novo' UMP biosynthetic process"/>
    <property type="evidence" value="ECO:0007669"/>
    <property type="project" value="UniProtKB-UniPathway"/>
</dbReference>
<comment type="similarity">
    <text evidence="2">Belongs to the metallo-dependent hydrolases superfamily. DHOase family. Class II DHOase subfamily.</text>
</comment>
<evidence type="ECO:0000313" key="10">
    <source>
        <dbReference type="Proteomes" id="UP000001072"/>
    </source>
</evidence>
<dbReference type="InterPro" id="IPR006680">
    <property type="entry name" value="Amidohydro-rel"/>
</dbReference>
<evidence type="ECO:0000256" key="6">
    <source>
        <dbReference type="ARBA" id="ARBA00022833"/>
    </source>
</evidence>
<evidence type="ECO:0000256" key="5">
    <source>
        <dbReference type="ARBA" id="ARBA00022801"/>
    </source>
</evidence>
<keyword evidence="5" id="KW-0378">Hydrolase</keyword>
<dbReference type="InterPro" id="IPR002195">
    <property type="entry name" value="Dihydroorotase_CS"/>
</dbReference>
<protein>
    <recommendedName>
        <fullName evidence="3">dihydroorotase</fullName>
        <ecNumber evidence="3">3.5.2.3</ecNumber>
    </recommendedName>
</protein>
<dbReference type="VEuPathDB" id="FungiDB:MELLADRAFT_33928"/>
<dbReference type="NCBIfam" id="TIGR00856">
    <property type="entry name" value="pyrC_dimer"/>
    <property type="match status" value="1"/>
</dbReference>
<organism evidence="10">
    <name type="scientific">Melampsora larici-populina (strain 98AG31 / pathotype 3-4-7)</name>
    <name type="common">Poplar leaf rust fungus</name>
    <dbReference type="NCBI Taxonomy" id="747676"/>
    <lineage>
        <taxon>Eukaryota</taxon>
        <taxon>Fungi</taxon>
        <taxon>Dikarya</taxon>
        <taxon>Basidiomycota</taxon>
        <taxon>Pucciniomycotina</taxon>
        <taxon>Pucciniomycetes</taxon>
        <taxon>Pucciniales</taxon>
        <taxon>Melampsoraceae</taxon>
        <taxon>Melampsora</taxon>
    </lineage>
</organism>
<dbReference type="FunCoup" id="F4RBT9">
    <property type="interactions" value="269"/>
</dbReference>
<dbReference type="PANTHER" id="PTHR43137:SF1">
    <property type="entry name" value="DIHYDROOROTASE"/>
    <property type="match status" value="1"/>
</dbReference>
<comment type="pathway">
    <text evidence="1">Pyrimidine metabolism; UMP biosynthesis via de novo pathway; (S)-dihydroorotate from bicarbonate: step 3/3.</text>
</comment>
<dbReference type="GO" id="GO:0046872">
    <property type="term" value="F:metal ion binding"/>
    <property type="evidence" value="ECO:0007669"/>
    <property type="project" value="UniProtKB-KW"/>
</dbReference>
<proteinExistence type="inferred from homology"/>
<evidence type="ECO:0000256" key="3">
    <source>
        <dbReference type="ARBA" id="ARBA00012860"/>
    </source>
</evidence>
<keyword evidence="6" id="KW-0862">Zinc</keyword>
<dbReference type="PANTHER" id="PTHR43137">
    <property type="entry name" value="DIHYDROOROTASE"/>
    <property type="match status" value="1"/>
</dbReference>
<dbReference type="EMBL" id="GL883095">
    <property type="protein sequence ID" value="EGG10163.1"/>
    <property type="molecule type" value="Genomic_DNA"/>
</dbReference>
<dbReference type="GO" id="GO:0004151">
    <property type="term" value="F:dihydroorotase activity"/>
    <property type="evidence" value="ECO:0007669"/>
    <property type="project" value="UniProtKB-EC"/>
</dbReference>
<dbReference type="InParanoid" id="F4RBT9"/>
<dbReference type="InterPro" id="IPR004721">
    <property type="entry name" value="DHOdimr"/>
</dbReference>
<name>F4RBT9_MELLP</name>
<dbReference type="HAMAP" id="MF_00219">
    <property type="entry name" value="PyrC_classII"/>
    <property type="match status" value="1"/>
</dbReference>
<dbReference type="GeneID" id="18927349"/>
<evidence type="ECO:0000256" key="4">
    <source>
        <dbReference type="ARBA" id="ARBA00022723"/>
    </source>
</evidence>
<evidence type="ECO:0000313" key="9">
    <source>
        <dbReference type="EMBL" id="EGG10163.1"/>
    </source>
</evidence>
<dbReference type="UniPathway" id="UPA00070">
    <property type="reaction ID" value="UER00117"/>
</dbReference>
<dbReference type="Pfam" id="PF04909">
    <property type="entry name" value="Amidohydro_2"/>
    <property type="match status" value="1"/>
</dbReference>
<keyword evidence="10" id="KW-1185">Reference proteome</keyword>
<dbReference type="STRING" id="747676.F4RBT9"/>
<dbReference type="GO" id="GO:0005737">
    <property type="term" value="C:cytoplasm"/>
    <property type="evidence" value="ECO:0007669"/>
    <property type="project" value="TreeGrafter"/>
</dbReference>
<dbReference type="FunFam" id="3.20.20.140:FF:000071">
    <property type="entry name" value="Dihydroorotase, homodimeric type, variant"/>
    <property type="match status" value="1"/>
</dbReference>
<evidence type="ECO:0000256" key="2">
    <source>
        <dbReference type="ARBA" id="ARBA00005631"/>
    </source>
</evidence>
<dbReference type="Gene3D" id="3.20.20.140">
    <property type="entry name" value="Metal-dependent hydrolases"/>
    <property type="match status" value="1"/>
</dbReference>
<dbReference type="OrthoDB" id="1670005at2759"/>
<sequence length="371" mass="40804">MINSNLDITSIELDSVFDAHVHLRQTGQLAELVTPHLAQGGISTAYVMPNTIPPITTTKMALAYRAELQALSPNTEFLMSLYLSPQLDVEEVQRAKSAGIVGVKSYPRGVTTNSSGGVESYEIYYPVFEMMEKLGMILNLHGEVPSNPHDGTCVLNAEARFLPKLLQLHQRFPKLRIVLEHATTRNAIEAVKSCGPTVGCTITAHHLTLTVDDWAGNGLNFCKPVAKFPDDREALREVIREGHPQFFLGSDSAPHPITSKLPNHPSTCCAAGIYTSPYLLPSLASIFESALPPPTSSSEIRQILSPIPLNRLNGFVSTFGRAFYGIEKNEKGHTLARDDEKIVELKITGERDHEVVVPFWAGRKLGWKLNT</sequence>